<dbReference type="Pfam" id="PF00664">
    <property type="entry name" value="ABC_membrane"/>
    <property type="match status" value="2"/>
</dbReference>
<evidence type="ECO:0000256" key="2">
    <source>
        <dbReference type="ARBA" id="ARBA00007577"/>
    </source>
</evidence>
<dbReference type="GO" id="GO:0015421">
    <property type="term" value="F:ABC-type oligopeptide transporter activity"/>
    <property type="evidence" value="ECO:0007669"/>
    <property type="project" value="TreeGrafter"/>
</dbReference>
<dbReference type="InterPro" id="IPR036640">
    <property type="entry name" value="ABC1_TM_sf"/>
</dbReference>
<feature type="transmembrane region" description="Helical" evidence="9">
    <location>
        <begin position="905"/>
        <end position="930"/>
    </location>
</feature>
<organism evidence="12 13">
    <name type="scientific">Aureobasidium pullulans EXF-150</name>
    <dbReference type="NCBI Taxonomy" id="1043002"/>
    <lineage>
        <taxon>Eukaryota</taxon>
        <taxon>Fungi</taxon>
        <taxon>Dikarya</taxon>
        <taxon>Ascomycota</taxon>
        <taxon>Pezizomycotina</taxon>
        <taxon>Dothideomycetes</taxon>
        <taxon>Dothideomycetidae</taxon>
        <taxon>Dothideales</taxon>
        <taxon>Saccotheciaceae</taxon>
        <taxon>Aureobasidium</taxon>
    </lineage>
</organism>
<feature type="transmembrane region" description="Helical" evidence="9">
    <location>
        <begin position="191"/>
        <end position="210"/>
    </location>
</feature>
<evidence type="ECO:0000313" key="12">
    <source>
        <dbReference type="EMBL" id="KEQ86216.1"/>
    </source>
</evidence>
<dbReference type="GO" id="GO:0005524">
    <property type="term" value="F:ATP binding"/>
    <property type="evidence" value="ECO:0007669"/>
    <property type="project" value="UniProtKB-KW"/>
</dbReference>
<comment type="subcellular location">
    <subcellularLocation>
        <location evidence="1">Membrane</location>
        <topology evidence="1">Multi-pass membrane protein</topology>
    </subcellularLocation>
</comment>
<dbReference type="SUPFAM" id="SSF52540">
    <property type="entry name" value="P-loop containing nucleoside triphosphate hydrolases"/>
    <property type="match status" value="2"/>
</dbReference>
<feature type="transmembrane region" description="Helical" evidence="9">
    <location>
        <begin position="38"/>
        <end position="58"/>
    </location>
</feature>
<keyword evidence="3" id="KW-0813">Transport</keyword>
<dbReference type="InterPro" id="IPR003593">
    <property type="entry name" value="AAA+_ATPase"/>
</dbReference>
<dbReference type="InterPro" id="IPR027417">
    <property type="entry name" value="P-loop_NTPase"/>
</dbReference>
<evidence type="ECO:0000259" key="11">
    <source>
        <dbReference type="PROSITE" id="PS50929"/>
    </source>
</evidence>
<dbReference type="InterPro" id="IPR039421">
    <property type="entry name" value="Type_1_exporter"/>
</dbReference>
<evidence type="ECO:0000256" key="4">
    <source>
        <dbReference type="ARBA" id="ARBA00022692"/>
    </source>
</evidence>
<dbReference type="PROSITE" id="PS00211">
    <property type="entry name" value="ABC_TRANSPORTER_1"/>
    <property type="match status" value="2"/>
</dbReference>
<feature type="domain" description="ABC transporter" evidence="10">
    <location>
        <begin position="1009"/>
        <end position="1247"/>
    </location>
</feature>
<dbReference type="GO" id="GO:0016887">
    <property type="term" value="F:ATP hydrolysis activity"/>
    <property type="evidence" value="ECO:0007669"/>
    <property type="project" value="InterPro"/>
</dbReference>
<feature type="transmembrane region" description="Helical" evidence="9">
    <location>
        <begin position="165"/>
        <end position="185"/>
    </location>
</feature>
<dbReference type="GO" id="GO:0090374">
    <property type="term" value="P:oligopeptide export from mitochondrion"/>
    <property type="evidence" value="ECO:0007669"/>
    <property type="project" value="TreeGrafter"/>
</dbReference>
<feature type="transmembrane region" description="Helical" evidence="9">
    <location>
        <begin position="92"/>
        <end position="116"/>
    </location>
</feature>
<dbReference type="InterPro" id="IPR017871">
    <property type="entry name" value="ABC_transporter-like_CS"/>
</dbReference>
<dbReference type="Proteomes" id="UP000030706">
    <property type="component" value="Unassembled WGS sequence"/>
</dbReference>
<dbReference type="Pfam" id="PF00005">
    <property type="entry name" value="ABC_tran"/>
    <property type="match status" value="2"/>
</dbReference>
<feature type="transmembrane region" description="Helical" evidence="9">
    <location>
        <begin position="268"/>
        <end position="287"/>
    </location>
</feature>
<name>A0A074YH87_AURPU</name>
<feature type="transmembrane region" description="Helical" evidence="9">
    <location>
        <begin position="307"/>
        <end position="325"/>
    </location>
</feature>
<feature type="transmembrane region" description="Helical" evidence="9">
    <location>
        <begin position="796"/>
        <end position="820"/>
    </location>
</feature>
<dbReference type="CDD" id="cd18578">
    <property type="entry name" value="ABC_6TM_Pgp_ABCB1_D2_like"/>
    <property type="match status" value="1"/>
</dbReference>
<sequence>MSDEDERKPLEPQSSYKKPTKGFAAYLRFFTYADSLSIALYVVAAICLLACGTALPILDIVFGKFVTQFNDFAIGRISKTAFQNKISDTALILVYICVAKLVLFYIGMNAISVASLRTSRAFRIDYVDKTLRQEIAYFDGNDLGSIAMDVTTSGNLVSQGTAEKLGVTLQALSTFITAFVVALATQWKLSLITMCVVPAIVITSATCITIDAKQESRVLKFYSAAGTMASEALSSIRMVHAFWGQPKVLAKYQTILDAAEKEGRKKSINYGVLFSMQYFCVLSGYALAFWEGIRLYSSGEITQPGDVIVVIFAVLVAATSITQVAPQIAVVAKSCSAAENLFKVIDREPKLNALTNIGQTIPNSQLQGRIEFRDVHFAYPSRPDTTVLNGLTISFPANKTTALVGASGSGKSTIVGLLERWYDRTEGSITLDGVDITELDVKWLRTQARLVQQEPVLFNASVFENVRNGIANFDHSLSGDAQLRLVKEACVKANAHEFICALPQGYHTKVGERAGTLSGGQKQRIAIARSIVSNPRILLLDEATSALDPVAEGKVQAALDAVRQSRTTIMIAHKLSTVREADNIAVIERGTVVEQGTHEQLIATRGAYYRLVAAQDLGNNHGRNSREDSLATTEKQDDINEEVVQFPTEQSDPVSQSLDYGILHCVSKFLAEQRNLWPEFMVVCISCVVGGLTYPVMAILISRLINSFNKGPSPQLTHDGNFYSLMLFITALINLAAYFSMGYVTNIVSQRLTRRYRSEILESVLTQDISFFDEQQNTTGAIVSRLSTAPTQLQELLGFNVAIIFITLVNLVSTCILALIVGWKLALVVLFGALLPIIISAWLRFAMESRLESSIEKRFAASAAIASESVAAIRTVASLTLEDKIVERYSDCLTDIVEKSGRSFLWINFFFSAAQAIVFAAMALTFWYGAQLVLRNEYTQNQFFIIFIAVLFSGEACVQVSTFTTSLSSARSGANYILWLRQQRSKPAPSLNDDKEDSDNERAGGPAAINVIDLEFAYKQRSDVKVIEGVQMQIEEGEFVACVGASGCGKSTMVSLLERFYDATSGRIEYNSTNINELYTKKYRHNIALVQQEPTLLSGTLRENIAFGLDVEPTDEQVEDACKQANIWDFVTSLPDGLATNCGSSGTQLSGGQRQRIAIARALIRNPRLLLLDEATSALDTESERIVQAAIEKASRQDMTTVAIAHRLSTIKGADRIFVFSNGQIVESGDHKTLTQLGGMYYNMCLSQSLE</sequence>
<feature type="transmembrane region" description="Helical" evidence="9">
    <location>
        <begin position="680"/>
        <end position="705"/>
    </location>
</feature>
<feature type="domain" description="ABC transporter" evidence="10">
    <location>
        <begin position="370"/>
        <end position="614"/>
    </location>
</feature>
<dbReference type="HOGENOM" id="CLU_000604_17_2_1"/>
<comment type="similarity">
    <text evidence="2">Belongs to the ABC transporter superfamily. ABCB family. Multidrug resistance exporter (TC 3.A.1.201) subfamily.</text>
</comment>
<dbReference type="CDD" id="cd03249">
    <property type="entry name" value="ABC_MTABC3_MDL1_MDL2"/>
    <property type="match status" value="1"/>
</dbReference>
<dbReference type="FunFam" id="3.40.50.300:FF:000251">
    <property type="entry name" value="ABC transporter B family member 19"/>
    <property type="match status" value="1"/>
</dbReference>
<evidence type="ECO:0000259" key="10">
    <source>
        <dbReference type="PROSITE" id="PS50893"/>
    </source>
</evidence>
<dbReference type="SMART" id="SM00382">
    <property type="entry name" value="AAA"/>
    <property type="match status" value="2"/>
</dbReference>
<dbReference type="PROSITE" id="PS50893">
    <property type="entry name" value="ABC_TRANSPORTER_2"/>
    <property type="match status" value="2"/>
</dbReference>
<proteinExistence type="inferred from homology"/>
<feature type="transmembrane region" description="Helical" evidence="9">
    <location>
        <begin position="725"/>
        <end position="748"/>
    </location>
</feature>
<dbReference type="PANTHER" id="PTHR43394">
    <property type="entry name" value="ATP-DEPENDENT PERMEASE MDL1, MITOCHONDRIAL"/>
    <property type="match status" value="1"/>
</dbReference>
<dbReference type="Gene3D" id="3.40.50.300">
    <property type="entry name" value="P-loop containing nucleotide triphosphate hydrolases"/>
    <property type="match status" value="2"/>
</dbReference>
<dbReference type="FunFam" id="3.40.50.300:FF:000913">
    <property type="entry name" value="ABC multidrug transporter SitT"/>
    <property type="match status" value="1"/>
</dbReference>
<dbReference type="AlphaFoldDB" id="A0A074YH87"/>
<dbReference type="PANTHER" id="PTHR43394:SF27">
    <property type="entry name" value="ATP-DEPENDENT TRANSLOCASE ABCB1-LIKE"/>
    <property type="match status" value="1"/>
</dbReference>
<evidence type="ECO:0000256" key="6">
    <source>
        <dbReference type="ARBA" id="ARBA00022840"/>
    </source>
</evidence>
<keyword evidence="6" id="KW-0067">ATP-binding</keyword>
<keyword evidence="13" id="KW-1185">Reference proteome</keyword>
<evidence type="ECO:0000256" key="8">
    <source>
        <dbReference type="ARBA" id="ARBA00023136"/>
    </source>
</evidence>
<evidence type="ECO:0000313" key="13">
    <source>
        <dbReference type="Proteomes" id="UP000030706"/>
    </source>
</evidence>
<dbReference type="OrthoDB" id="6500128at2759"/>
<dbReference type="PROSITE" id="PS50929">
    <property type="entry name" value="ABC_TM1F"/>
    <property type="match status" value="2"/>
</dbReference>
<dbReference type="Gene3D" id="1.20.1560.10">
    <property type="entry name" value="ABC transporter type 1, transmembrane domain"/>
    <property type="match status" value="1"/>
</dbReference>
<dbReference type="GO" id="GO:0005743">
    <property type="term" value="C:mitochondrial inner membrane"/>
    <property type="evidence" value="ECO:0007669"/>
    <property type="project" value="TreeGrafter"/>
</dbReference>
<dbReference type="InterPro" id="IPR011527">
    <property type="entry name" value="ABC1_TM_dom"/>
</dbReference>
<dbReference type="GeneID" id="40744913"/>
<dbReference type="EMBL" id="KL584978">
    <property type="protein sequence ID" value="KEQ86216.1"/>
    <property type="molecule type" value="Genomic_DNA"/>
</dbReference>
<dbReference type="RefSeq" id="XP_029762403.1">
    <property type="nucleotide sequence ID" value="XM_029902607.1"/>
</dbReference>
<keyword evidence="4 9" id="KW-0812">Transmembrane</keyword>
<feature type="domain" description="ABC transmembrane type-1" evidence="11">
    <location>
        <begin position="682"/>
        <end position="969"/>
    </location>
</feature>
<keyword evidence="7 9" id="KW-1133">Transmembrane helix</keyword>
<evidence type="ECO:0000256" key="1">
    <source>
        <dbReference type="ARBA" id="ARBA00004141"/>
    </source>
</evidence>
<feature type="domain" description="ABC transmembrane type-1" evidence="11">
    <location>
        <begin position="42"/>
        <end position="333"/>
    </location>
</feature>
<protein>
    <submittedName>
        <fullName evidence="12">Multidrug resistance protein 3</fullName>
    </submittedName>
</protein>
<dbReference type="SUPFAM" id="SSF90123">
    <property type="entry name" value="ABC transporter transmembrane region"/>
    <property type="match status" value="2"/>
</dbReference>
<feature type="transmembrane region" description="Helical" evidence="9">
    <location>
        <begin position="826"/>
        <end position="847"/>
    </location>
</feature>
<keyword evidence="8 9" id="KW-0472">Membrane</keyword>
<evidence type="ECO:0000256" key="7">
    <source>
        <dbReference type="ARBA" id="ARBA00022989"/>
    </source>
</evidence>
<dbReference type="InterPro" id="IPR003439">
    <property type="entry name" value="ABC_transporter-like_ATP-bd"/>
</dbReference>
<evidence type="ECO:0000256" key="9">
    <source>
        <dbReference type="SAM" id="Phobius"/>
    </source>
</evidence>
<evidence type="ECO:0000256" key="3">
    <source>
        <dbReference type="ARBA" id="ARBA00022448"/>
    </source>
</evidence>
<gene>
    <name evidence="12" type="ORF">M438DRAFT_314541</name>
</gene>
<dbReference type="STRING" id="1043002.A0A074YH87"/>
<dbReference type="FunFam" id="1.20.1560.10:FF:000057">
    <property type="entry name" value="ABC multidrug transporter SitT"/>
    <property type="match status" value="1"/>
</dbReference>
<keyword evidence="5" id="KW-0547">Nucleotide-binding</keyword>
<reference evidence="12 13" key="1">
    <citation type="journal article" date="2014" name="BMC Genomics">
        <title>Genome sequencing of four Aureobasidium pullulans varieties: biotechnological potential, stress tolerance, and description of new species.</title>
        <authorList>
            <person name="Gostin Ar C."/>
            <person name="Ohm R.A."/>
            <person name="Kogej T."/>
            <person name="Sonjak S."/>
            <person name="Turk M."/>
            <person name="Zajc J."/>
            <person name="Zalar P."/>
            <person name="Grube M."/>
            <person name="Sun H."/>
            <person name="Han J."/>
            <person name="Sharma A."/>
            <person name="Chiniquy J."/>
            <person name="Ngan C.Y."/>
            <person name="Lipzen A."/>
            <person name="Barry K."/>
            <person name="Grigoriev I.V."/>
            <person name="Gunde-Cimerman N."/>
        </authorList>
    </citation>
    <scope>NUCLEOTIDE SEQUENCE [LARGE SCALE GENOMIC DNA]</scope>
    <source>
        <strain evidence="12 13">EXF-150</strain>
    </source>
</reference>
<accession>A0A074YH87</accession>
<evidence type="ECO:0000256" key="5">
    <source>
        <dbReference type="ARBA" id="ARBA00022741"/>
    </source>
</evidence>
<dbReference type="CDD" id="cd18577">
    <property type="entry name" value="ABC_6TM_Pgp_ABCB1_D1_like"/>
    <property type="match status" value="1"/>
</dbReference>